<dbReference type="KEGG" id="psin:CAK95_13600"/>
<dbReference type="Proteomes" id="UP000194137">
    <property type="component" value="Chromosome"/>
</dbReference>
<feature type="transmembrane region" description="Helical" evidence="2">
    <location>
        <begin position="12"/>
        <end position="30"/>
    </location>
</feature>
<feature type="transmembrane region" description="Helical" evidence="2">
    <location>
        <begin position="36"/>
        <end position="56"/>
    </location>
</feature>
<keyword evidence="2" id="KW-1133">Transmembrane helix</keyword>
<evidence type="ECO:0000313" key="4">
    <source>
        <dbReference type="Proteomes" id="UP000194137"/>
    </source>
</evidence>
<feature type="transmembrane region" description="Helical" evidence="2">
    <location>
        <begin position="95"/>
        <end position="117"/>
    </location>
</feature>
<sequence length="167" mass="18834">MEHMRRIAYETVLRACGFASLGIFCVMVGMSFDPRLAFQAGGFLTMMMAFILILKAREALTKDYRRTEMWLYIDKDFRPPEAYAQWASSTVLRDVYLTFAMWTSLISVTMWTLAFLFSLAGTRSTLAGEEAPPPRPAVAAKIEPVSASVTSAEPRRPPPSISYQVFR</sequence>
<dbReference type="RefSeq" id="WP_086088405.1">
    <property type="nucleotide sequence ID" value="NZ_CP021112.1"/>
</dbReference>
<dbReference type="AlphaFoldDB" id="A0A1W6ZRI3"/>
<reference evidence="3 4" key="1">
    <citation type="submission" date="2017-05" db="EMBL/GenBank/DDBJ databases">
        <title>Full genome sequence of Pseudorhodoplanes sinuspersici.</title>
        <authorList>
            <person name="Dastgheib S.M.M."/>
            <person name="Shavandi M."/>
            <person name="Tirandaz H."/>
        </authorList>
    </citation>
    <scope>NUCLEOTIDE SEQUENCE [LARGE SCALE GENOMIC DNA]</scope>
    <source>
        <strain evidence="3 4">RIPI110</strain>
    </source>
</reference>
<name>A0A1W6ZRI3_9HYPH</name>
<organism evidence="3 4">
    <name type="scientific">Pseudorhodoplanes sinuspersici</name>
    <dbReference type="NCBI Taxonomy" id="1235591"/>
    <lineage>
        <taxon>Bacteria</taxon>
        <taxon>Pseudomonadati</taxon>
        <taxon>Pseudomonadota</taxon>
        <taxon>Alphaproteobacteria</taxon>
        <taxon>Hyphomicrobiales</taxon>
        <taxon>Pseudorhodoplanes</taxon>
    </lineage>
</organism>
<gene>
    <name evidence="3" type="ORF">CAK95_13600</name>
</gene>
<evidence type="ECO:0000256" key="1">
    <source>
        <dbReference type="SAM" id="MobiDB-lite"/>
    </source>
</evidence>
<feature type="region of interest" description="Disordered" evidence="1">
    <location>
        <begin position="128"/>
        <end position="167"/>
    </location>
</feature>
<accession>A0A1W6ZRI3</accession>
<dbReference type="EMBL" id="CP021112">
    <property type="protein sequence ID" value="ARQ00004.1"/>
    <property type="molecule type" value="Genomic_DNA"/>
</dbReference>
<proteinExistence type="predicted"/>
<dbReference type="OrthoDB" id="7861438at2"/>
<evidence type="ECO:0000256" key="2">
    <source>
        <dbReference type="SAM" id="Phobius"/>
    </source>
</evidence>
<keyword evidence="2" id="KW-0812">Transmembrane</keyword>
<protein>
    <submittedName>
        <fullName evidence="3">Uncharacterized protein</fullName>
    </submittedName>
</protein>
<evidence type="ECO:0000313" key="3">
    <source>
        <dbReference type="EMBL" id="ARQ00004.1"/>
    </source>
</evidence>
<keyword evidence="2" id="KW-0472">Membrane</keyword>
<keyword evidence="4" id="KW-1185">Reference proteome</keyword>